<evidence type="ECO:0000313" key="3">
    <source>
        <dbReference type="Proteomes" id="UP001153069"/>
    </source>
</evidence>
<dbReference type="EMBL" id="CAICTM010001717">
    <property type="protein sequence ID" value="CAB9525738.1"/>
    <property type="molecule type" value="Genomic_DNA"/>
</dbReference>
<feature type="compositionally biased region" description="Low complexity" evidence="1">
    <location>
        <begin position="162"/>
        <end position="176"/>
    </location>
</feature>
<feature type="region of interest" description="Disordered" evidence="1">
    <location>
        <begin position="265"/>
        <end position="284"/>
    </location>
</feature>
<accession>A0A9N8ES36</accession>
<evidence type="ECO:0000256" key="1">
    <source>
        <dbReference type="SAM" id="MobiDB-lite"/>
    </source>
</evidence>
<name>A0A9N8ES36_9STRA</name>
<comment type="caution">
    <text evidence="2">The sequence shown here is derived from an EMBL/GenBank/DDBJ whole genome shotgun (WGS) entry which is preliminary data.</text>
</comment>
<dbReference type="Proteomes" id="UP001153069">
    <property type="component" value="Unassembled WGS sequence"/>
</dbReference>
<evidence type="ECO:0000313" key="2">
    <source>
        <dbReference type="EMBL" id="CAB9525738.1"/>
    </source>
</evidence>
<feature type="region of interest" description="Disordered" evidence="1">
    <location>
        <begin position="1"/>
        <end position="23"/>
    </location>
</feature>
<proteinExistence type="predicted"/>
<keyword evidence="3" id="KW-1185">Reference proteome</keyword>
<protein>
    <submittedName>
        <fullName evidence="2">Uncharacterized protein</fullName>
    </submittedName>
</protein>
<dbReference type="AlphaFoldDB" id="A0A9N8ES36"/>
<gene>
    <name evidence="2" type="ORF">SEMRO_1719_G293390.1</name>
</gene>
<reference evidence="2" key="1">
    <citation type="submission" date="2020-06" db="EMBL/GenBank/DDBJ databases">
        <authorList>
            <consortium name="Plant Systems Biology data submission"/>
        </authorList>
    </citation>
    <scope>NUCLEOTIDE SEQUENCE</scope>
    <source>
        <strain evidence="2">D6</strain>
    </source>
</reference>
<organism evidence="2 3">
    <name type="scientific">Seminavis robusta</name>
    <dbReference type="NCBI Taxonomy" id="568900"/>
    <lineage>
        <taxon>Eukaryota</taxon>
        <taxon>Sar</taxon>
        <taxon>Stramenopiles</taxon>
        <taxon>Ochrophyta</taxon>
        <taxon>Bacillariophyta</taxon>
        <taxon>Bacillariophyceae</taxon>
        <taxon>Bacillariophycidae</taxon>
        <taxon>Naviculales</taxon>
        <taxon>Naviculaceae</taxon>
        <taxon>Seminavis</taxon>
    </lineage>
</organism>
<sequence length="399" mass="44498">MAATTPSTSTSTPSTSSNPSKPSFGRFFNRLQLASLSLDVALLELQDDDTSSSESTMEQWNSIKEELILMKSLLVRQDANQDVVLTPNQERPNQVNAMPNLKVENHTLFQTFYRRVLRLLQVQVQLQMFNHSLQMAKKSANTNLKVRAAIANYEKHINHLFTSNNSTTTSNNNNNHTSDDMSVRSVSSHDIRSLPGDLVGFLLKDLYKKNNNQHQALANRLIAHVQTLLQGNGPYSHATAQAATRSLLQQWHNHVLEEPTLVKLGYGDIGNSSSPRKRQAEAEEDALLRRLSSCGGLPMENVSDIGEDSDDDEEVDVNDDDMLQYPDKKKRKFAFTSDDDDSNNGIGKAQMAAILKGVNKYGRGSYNVILNLDDSGALKGLTSEQIKQAYLQHQQQQRA</sequence>
<feature type="region of interest" description="Disordered" evidence="1">
    <location>
        <begin position="162"/>
        <end position="184"/>
    </location>
</feature>